<evidence type="ECO:0000313" key="2">
    <source>
        <dbReference type="Proteomes" id="UP000054485"/>
    </source>
</evidence>
<dbReference type="AlphaFoldDB" id="A0A0D0AP55"/>
<reference evidence="2" key="2">
    <citation type="submission" date="2015-01" db="EMBL/GenBank/DDBJ databases">
        <title>Evolutionary Origins and Diversification of the Mycorrhizal Mutualists.</title>
        <authorList>
            <consortium name="DOE Joint Genome Institute"/>
            <consortium name="Mycorrhizal Genomics Consortium"/>
            <person name="Kohler A."/>
            <person name="Kuo A."/>
            <person name="Nagy L.G."/>
            <person name="Floudas D."/>
            <person name="Copeland A."/>
            <person name="Barry K.W."/>
            <person name="Cichocki N."/>
            <person name="Veneault-Fourrey C."/>
            <person name="LaButti K."/>
            <person name="Lindquist E.A."/>
            <person name="Lipzen A."/>
            <person name="Lundell T."/>
            <person name="Morin E."/>
            <person name="Murat C."/>
            <person name="Riley R."/>
            <person name="Ohm R."/>
            <person name="Sun H."/>
            <person name="Tunlid A."/>
            <person name="Henrissat B."/>
            <person name="Grigoriev I.V."/>
            <person name="Hibbett D.S."/>
            <person name="Martin F."/>
        </authorList>
    </citation>
    <scope>NUCLEOTIDE SEQUENCE [LARGE SCALE GENOMIC DNA]</scope>
    <source>
        <strain evidence="2">UH-Slu-Lm8-n1</strain>
    </source>
</reference>
<reference evidence="1 2" key="1">
    <citation type="submission" date="2014-04" db="EMBL/GenBank/DDBJ databases">
        <authorList>
            <consortium name="DOE Joint Genome Institute"/>
            <person name="Kuo A."/>
            <person name="Ruytinx J."/>
            <person name="Rineau F."/>
            <person name="Colpaert J."/>
            <person name="Kohler A."/>
            <person name="Nagy L.G."/>
            <person name="Floudas D."/>
            <person name="Copeland A."/>
            <person name="Barry K.W."/>
            <person name="Cichocki N."/>
            <person name="Veneault-Fourrey C."/>
            <person name="LaButti K."/>
            <person name="Lindquist E.A."/>
            <person name="Lipzen A."/>
            <person name="Lundell T."/>
            <person name="Morin E."/>
            <person name="Murat C."/>
            <person name="Sun H."/>
            <person name="Tunlid A."/>
            <person name="Henrissat B."/>
            <person name="Grigoriev I.V."/>
            <person name="Hibbett D.S."/>
            <person name="Martin F."/>
            <person name="Nordberg H.P."/>
            <person name="Cantor M.N."/>
            <person name="Hua S.X."/>
        </authorList>
    </citation>
    <scope>NUCLEOTIDE SEQUENCE [LARGE SCALE GENOMIC DNA]</scope>
    <source>
        <strain evidence="1 2">UH-Slu-Lm8-n1</strain>
    </source>
</reference>
<dbReference type="Proteomes" id="UP000054485">
    <property type="component" value="Unassembled WGS sequence"/>
</dbReference>
<keyword evidence="2" id="KW-1185">Reference proteome</keyword>
<protein>
    <submittedName>
        <fullName evidence="1">Uncharacterized protein</fullName>
    </submittedName>
</protein>
<name>A0A0D0AP55_9AGAM</name>
<proteinExistence type="predicted"/>
<sequence length="58" mass="6879">MTSSTNPHSFDHFEDYSTVSVRKYYSMERLFQRNNFFGGLLARYRLKLTLLLRLSQAA</sequence>
<gene>
    <name evidence="1" type="ORF">CY34DRAFT_813369</name>
</gene>
<dbReference type="HOGENOM" id="CLU_2980675_0_0_1"/>
<dbReference type="EMBL" id="KN835870">
    <property type="protein sequence ID" value="KIK33778.1"/>
    <property type="molecule type" value="Genomic_DNA"/>
</dbReference>
<evidence type="ECO:0000313" key="1">
    <source>
        <dbReference type="EMBL" id="KIK33778.1"/>
    </source>
</evidence>
<accession>A0A0D0AP55</accession>
<organism evidence="1 2">
    <name type="scientific">Suillus luteus UH-Slu-Lm8-n1</name>
    <dbReference type="NCBI Taxonomy" id="930992"/>
    <lineage>
        <taxon>Eukaryota</taxon>
        <taxon>Fungi</taxon>
        <taxon>Dikarya</taxon>
        <taxon>Basidiomycota</taxon>
        <taxon>Agaricomycotina</taxon>
        <taxon>Agaricomycetes</taxon>
        <taxon>Agaricomycetidae</taxon>
        <taxon>Boletales</taxon>
        <taxon>Suillineae</taxon>
        <taxon>Suillaceae</taxon>
        <taxon>Suillus</taxon>
    </lineage>
</organism>
<dbReference type="InParanoid" id="A0A0D0AP55"/>